<evidence type="ECO:0000313" key="1">
    <source>
        <dbReference type="EMBL" id="KAJ8635753.1"/>
    </source>
</evidence>
<gene>
    <name evidence="1" type="ORF">MRB53_010020</name>
</gene>
<accession>A0ACC2LQQ9</accession>
<dbReference type="Proteomes" id="UP001234297">
    <property type="component" value="Chromosome 3"/>
</dbReference>
<name>A0ACC2LQQ9_PERAE</name>
<comment type="caution">
    <text evidence="1">The sequence shown here is derived from an EMBL/GenBank/DDBJ whole genome shotgun (WGS) entry which is preliminary data.</text>
</comment>
<protein>
    <submittedName>
        <fullName evidence="1">Uncharacterized protein</fullName>
    </submittedName>
</protein>
<proteinExistence type="predicted"/>
<keyword evidence="2" id="KW-1185">Reference proteome</keyword>
<dbReference type="EMBL" id="CM056811">
    <property type="protein sequence ID" value="KAJ8635753.1"/>
    <property type="molecule type" value="Genomic_DNA"/>
</dbReference>
<evidence type="ECO:0000313" key="2">
    <source>
        <dbReference type="Proteomes" id="UP001234297"/>
    </source>
</evidence>
<sequence>MLSCGNHLTSCPGKLKKLMKNHQALLFALHSTKRDSVREARDYFSFAFIVDLHHLLSLETSKYCIKQNPSNFKALKNKISLFACVKAREAYFAGSNTLSIEFRVEVLDEHLYKDKEAAIDHIHAVRGGFKKYGHRR</sequence>
<reference evidence="1 2" key="1">
    <citation type="journal article" date="2022" name="Hortic Res">
        <title>A haplotype resolved chromosomal level avocado genome allows analysis of novel avocado genes.</title>
        <authorList>
            <person name="Nath O."/>
            <person name="Fletcher S.J."/>
            <person name="Hayward A."/>
            <person name="Shaw L.M."/>
            <person name="Masouleh A.K."/>
            <person name="Furtado A."/>
            <person name="Henry R.J."/>
            <person name="Mitter N."/>
        </authorList>
    </citation>
    <scope>NUCLEOTIDE SEQUENCE [LARGE SCALE GENOMIC DNA]</scope>
    <source>
        <strain evidence="2">cv. Hass</strain>
    </source>
</reference>
<organism evidence="1 2">
    <name type="scientific">Persea americana</name>
    <name type="common">Avocado</name>
    <dbReference type="NCBI Taxonomy" id="3435"/>
    <lineage>
        <taxon>Eukaryota</taxon>
        <taxon>Viridiplantae</taxon>
        <taxon>Streptophyta</taxon>
        <taxon>Embryophyta</taxon>
        <taxon>Tracheophyta</taxon>
        <taxon>Spermatophyta</taxon>
        <taxon>Magnoliopsida</taxon>
        <taxon>Magnoliidae</taxon>
        <taxon>Laurales</taxon>
        <taxon>Lauraceae</taxon>
        <taxon>Persea</taxon>
    </lineage>
</organism>